<dbReference type="Proteomes" id="UP000507470">
    <property type="component" value="Unassembled WGS sequence"/>
</dbReference>
<dbReference type="GO" id="GO:0000398">
    <property type="term" value="P:mRNA splicing, via spliceosome"/>
    <property type="evidence" value="ECO:0007669"/>
    <property type="project" value="InterPro"/>
</dbReference>
<dbReference type="InterPro" id="IPR036322">
    <property type="entry name" value="WD40_repeat_dom_sf"/>
</dbReference>
<keyword evidence="2" id="KW-1185">Reference proteome</keyword>
<dbReference type="PANTHER" id="PTHR43979">
    <property type="entry name" value="PRE-MRNA-PROCESSING FACTOR 17"/>
    <property type="match status" value="1"/>
</dbReference>
<dbReference type="InterPro" id="IPR032847">
    <property type="entry name" value="PRPF17"/>
</dbReference>
<accession>A0A6J8EBJ3</accession>
<dbReference type="PANTHER" id="PTHR43979:SF1">
    <property type="entry name" value="PRE-MRNA-PROCESSING FACTOR 17"/>
    <property type="match status" value="1"/>
</dbReference>
<name>A0A6J8EBJ3_MYTCO</name>
<dbReference type="GO" id="GO:0071013">
    <property type="term" value="C:catalytic step 2 spliceosome"/>
    <property type="evidence" value="ECO:0007669"/>
    <property type="project" value="InterPro"/>
</dbReference>
<protein>
    <submittedName>
        <fullName evidence="1">CDC40</fullName>
    </submittedName>
</protein>
<proteinExistence type="predicted"/>
<dbReference type="AlphaFoldDB" id="A0A6J8EBJ3"/>
<dbReference type="GO" id="GO:0003729">
    <property type="term" value="F:mRNA binding"/>
    <property type="evidence" value="ECO:0007669"/>
    <property type="project" value="TreeGrafter"/>
</dbReference>
<evidence type="ECO:0000313" key="2">
    <source>
        <dbReference type="Proteomes" id="UP000507470"/>
    </source>
</evidence>
<sequence>MKWKDLDLSFEIEIKKWPAPNYIFIHLGASEFGLMKSKELIENIKCSILRIKVLAPDIKIIWSDILPRPYWHGTLRPKLIEIVRKRVNCAKDVLVSVQNVHASVTQVGISRDKNSIIGDLYVMNIHEISYVIVNRNVKSAVFVYKHYNVNTEMPIKLKDLFIIFENIEKIIQWCISLGLILDLTGEEPVAVLKCYKWFSLFVLILSNSEIKFPDIVILHVANGDQRQEVESFKCLLEQLSEEMGYSDIIIKLFEDVFSHEQMSSGVDIQTVLAKCHYLYGDADGKRYVRDREITKLYSKFKALDDVCAAVLWYPRETLEVASCGWDGVIKYWNRDR</sequence>
<dbReference type="SUPFAM" id="SSF50978">
    <property type="entry name" value="WD40 repeat-like"/>
    <property type="match status" value="1"/>
</dbReference>
<reference evidence="1 2" key="1">
    <citation type="submission" date="2020-06" db="EMBL/GenBank/DDBJ databases">
        <authorList>
            <person name="Li R."/>
            <person name="Bekaert M."/>
        </authorList>
    </citation>
    <scope>NUCLEOTIDE SEQUENCE [LARGE SCALE GENOMIC DNA]</scope>
    <source>
        <strain evidence="2">wild</strain>
    </source>
</reference>
<organism evidence="1 2">
    <name type="scientific">Mytilus coruscus</name>
    <name type="common">Sea mussel</name>
    <dbReference type="NCBI Taxonomy" id="42192"/>
    <lineage>
        <taxon>Eukaryota</taxon>
        <taxon>Metazoa</taxon>
        <taxon>Spiralia</taxon>
        <taxon>Lophotrochozoa</taxon>
        <taxon>Mollusca</taxon>
        <taxon>Bivalvia</taxon>
        <taxon>Autobranchia</taxon>
        <taxon>Pteriomorphia</taxon>
        <taxon>Mytilida</taxon>
        <taxon>Mytiloidea</taxon>
        <taxon>Mytilidae</taxon>
        <taxon>Mytilinae</taxon>
        <taxon>Mytilus</taxon>
    </lineage>
</organism>
<evidence type="ECO:0000313" key="1">
    <source>
        <dbReference type="EMBL" id="CAC5417608.1"/>
    </source>
</evidence>
<dbReference type="OrthoDB" id="10257301at2759"/>
<dbReference type="EMBL" id="CACVKT020008775">
    <property type="protein sequence ID" value="CAC5417608.1"/>
    <property type="molecule type" value="Genomic_DNA"/>
</dbReference>
<dbReference type="SUPFAM" id="SSF52266">
    <property type="entry name" value="SGNH hydrolase"/>
    <property type="match status" value="1"/>
</dbReference>
<gene>
    <name evidence="1" type="ORF">MCOR_50100</name>
</gene>